<evidence type="ECO:0000313" key="2">
    <source>
        <dbReference type="Proteomes" id="UP000006729"/>
    </source>
</evidence>
<keyword evidence="2" id="KW-1185">Reference proteome</keyword>
<gene>
    <name evidence="1" type="ORF">POPTR_006G270800</name>
</gene>
<dbReference type="EMBL" id="CM009295">
    <property type="protein sequence ID" value="PNT34008.1"/>
    <property type="molecule type" value="Genomic_DNA"/>
</dbReference>
<organism evidence="1 2">
    <name type="scientific">Populus trichocarpa</name>
    <name type="common">Western balsam poplar</name>
    <name type="synonym">Populus balsamifera subsp. trichocarpa</name>
    <dbReference type="NCBI Taxonomy" id="3694"/>
    <lineage>
        <taxon>Eukaryota</taxon>
        <taxon>Viridiplantae</taxon>
        <taxon>Streptophyta</taxon>
        <taxon>Embryophyta</taxon>
        <taxon>Tracheophyta</taxon>
        <taxon>Spermatophyta</taxon>
        <taxon>Magnoliopsida</taxon>
        <taxon>eudicotyledons</taxon>
        <taxon>Gunneridae</taxon>
        <taxon>Pentapetalae</taxon>
        <taxon>rosids</taxon>
        <taxon>fabids</taxon>
        <taxon>Malpighiales</taxon>
        <taxon>Salicaceae</taxon>
        <taxon>Saliceae</taxon>
        <taxon>Populus</taxon>
    </lineage>
</organism>
<protein>
    <submittedName>
        <fullName evidence="1">Uncharacterized protein</fullName>
    </submittedName>
</protein>
<dbReference type="Proteomes" id="UP000006729">
    <property type="component" value="Chromosome 6"/>
</dbReference>
<dbReference type="InParanoid" id="A0A2K2A906"/>
<name>A0A2K2A906_POPTR</name>
<dbReference type="AlphaFoldDB" id="A0A2K2A906"/>
<reference evidence="1 2" key="1">
    <citation type="journal article" date="2006" name="Science">
        <title>The genome of black cottonwood, Populus trichocarpa (Torr. &amp; Gray).</title>
        <authorList>
            <person name="Tuskan G.A."/>
            <person name="Difazio S."/>
            <person name="Jansson S."/>
            <person name="Bohlmann J."/>
            <person name="Grigoriev I."/>
            <person name="Hellsten U."/>
            <person name="Putnam N."/>
            <person name="Ralph S."/>
            <person name="Rombauts S."/>
            <person name="Salamov A."/>
            <person name="Schein J."/>
            <person name="Sterck L."/>
            <person name="Aerts A."/>
            <person name="Bhalerao R.R."/>
            <person name="Bhalerao R.P."/>
            <person name="Blaudez D."/>
            <person name="Boerjan W."/>
            <person name="Brun A."/>
            <person name="Brunner A."/>
            <person name="Busov V."/>
            <person name="Campbell M."/>
            <person name="Carlson J."/>
            <person name="Chalot M."/>
            <person name="Chapman J."/>
            <person name="Chen G.L."/>
            <person name="Cooper D."/>
            <person name="Coutinho P.M."/>
            <person name="Couturier J."/>
            <person name="Covert S."/>
            <person name="Cronk Q."/>
            <person name="Cunningham R."/>
            <person name="Davis J."/>
            <person name="Degroeve S."/>
            <person name="Dejardin A."/>
            <person name="Depamphilis C."/>
            <person name="Detter J."/>
            <person name="Dirks B."/>
            <person name="Dubchak I."/>
            <person name="Duplessis S."/>
            <person name="Ehlting J."/>
            <person name="Ellis B."/>
            <person name="Gendler K."/>
            <person name="Goodstein D."/>
            <person name="Gribskov M."/>
            <person name="Grimwood J."/>
            <person name="Groover A."/>
            <person name="Gunter L."/>
            <person name="Hamberger B."/>
            <person name="Heinze B."/>
            <person name="Helariutta Y."/>
            <person name="Henrissat B."/>
            <person name="Holligan D."/>
            <person name="Holt R."/>
            <person name="Huang W."/>
            <person name="Islam-Faridi N."/>
            <person name="Jones S."/>
            <person name="Jones-Rhoades M."/>
            <person name="Jorgensen R."/>
            <person name="Joshi C."/>
            <person name="Kangasjarvi J."/>
            <person name="Karlsson J."/>
            <person name="Kelleher C."/>
            <person name="Kirkpatrick R."/>
            <person name="Kirst M."/>
            <person name="Kohler A."/>
            <person name="Kalluri U."/>
            <person name="Larimer F."/>
            <person name="Leebens-Mack J."/>
            <person name="Leple J.C."/>
            <person name="Locascio P."/>
            <person name="Lou Y."/>
            <person name="Lucas S."/>
            <person name="Martin F."/>
            <person name="Montanini B."/>
            <person name="Napoli C."/>
            <person name="Nelson D.R."/>
            <person name="Nelson C."/>
            <person name="Nieminen K."/>
            <person name="Nilsson O."/>
            <person name="Pereda V."/>
            <person name="Peter G."/>
            <person name="Philippe R."/>
            <person name="Pilate G."/>
            <person name="Poliakov A."/>
            <person name="Razumovskaya J."/>
            <person name="Richardson P."/>
            <person name="Rinaldi C."/>
            <person name="Ritland K."/>
            <person name="Rouze P."/>
            <person name="Ryaboy D."/>
            <person name="Schmutz J."/>
            <person name="Schrader J."/>
            <person name="Segerman B."/>
            <person name="Shin H."/>
            <person name="Siddiqui A."/>
            <person name="Sterky F."/>
            <person name="Terry A."/>
            <person name="Tsai C.J."/>
            <person name="Uberbacher E."/>
            <person name="Unneberg P."/>
            <person name="Vahala J."/>
            <person name="Wall K."/>
            <person name="Wessler S."/>
            <person name="Yang G."/>
            <person name="Yin T."/>
            <person name="Douglas C."/>
            <person name="Marra M."/>
            <person name="Sandberg G."/>
            <person name="Van de Peer Y."/>
            <person name="Rokhsar D."/>
        </authorList>
    </citation>
    <scope>NUCLEOTIDE SEQUENCE [LARGE SCALE GENOMIC DNA]</scope>
    <source>
        <strain evidence="2">cv. Nisqually</strain>
    </source>
</reference>
<evidence type="ECO:0000313" key="1">
    <source>
        <dbReference type="EMBL" id="PNT34008.1"/>
    </source>
</evidence>
<sequence>MLNINCCSITNAVPASRCLGKLHSCCNFDTVWSILDYSIIRLFSMLQVDVFWCIHKTQCLHMHVPCFKSELLSCLFIWYWSWSIFLTRSCNLF</sequence>
<proteinExistence type="predicted"/>
<accession>A0A2K2A906</accession>